<sequence>MKTLQHKHIIKWFELASLTLRENKDYLTKLDSEIGDADHGFNMERGFNKVHNKLEEFSLNTDLGAIFKNMGMTLISSIGGASGPLYGTFFLQFGMAIVTKTELSLQDFVTAFEKGVNGVKLRGRASVGDKTMIDVLAPVADRLKESLSENNTFEKVFSDIVKSAEKSMKSTVPLIAKKGRASYLGARSVGHQDAGATSSYLILKSLKEAIEE</sequence>
<dbReference type="PANTHER" id="PTHR28629">
    <property type="entry name" value="TRIOKINASE/FMN CYCLASE"/>
    <property type="match status" value="1"/>
</dbReference>
<dbReference type="PROSITE" id="PS51480">
    <property type="entry name" value="DHAL"/>
    <property type="match status" value="1"/>
</dbReference>
<name>A0ABT8WKL2_9FLAO</name>
<dbReference type="EMBL" id="JAUOEL010000002">
    <property type="protein sequence ID" value="MDO5973653.1"/>
    <property type="molecule type" value="Genomic_DNA"/>
</dbReference>
<protein>
    <submittedName>
        <fullName evidence="4">Dihydroxyacetone kinase subunit DhaL</fullName>
    </submittedName>
</protein>
<evidence type="ECO:0000256" key="2">
    <source>
        <dbReference type="ARBA" id="ARBA00022777"/>
    </source>
</evidence>
<accession>A0ABT8WKL2</accession>
<proteinExistence type="predicted"/>
<keyword evidence="1" id="KW-0808">Transferase</keyword>
<reference evidence="4" key="1">
    <citation type="submission" date="2023-07" db="EMBL/GenBank/DDBJ databases">
        <title>Two novel species in the genus Flavivirga.</title>
        <authorList>
            <person name="Kwon K."/>
        </authorList>
    </citation>
    <scope>NUCLEOTIDE SEQUENCE</scope>
    <source>
        <strain evidence="4">KACC 14158</strain>
    </source>
</reference>
<feature type="domain" description="DhaL" evidence="3">
    <location>
        <begin position="7"/>
        <end position="208"/>
    </location>
</feature>
<dbReference type="RefSeq" id="WP_303300764.1">
    <property type="nucleotide sequence ID" value="NZ_BAABDA010000051.1"/>
</dbReference>
<dbReference type="Pfam" id="PF02734">
    <property type="entry name" value="Dak2"/>
    <property type="match status" value="1"/>
</dbReference>
<dbReference type="InterPro" id="IPR004007">
    <property type="entry name" value="DhaL_dom"/>
</dbReference>
<dbReference type="InterPro" id="IPR050861">
    <property type="entry name" value="Dihydroxyacetone_Kinase"/>
</dbReference>
<dbReference type="InterPro" id="IPR012737">
    <property type="entry name" value="DhaK_L_YcgS"/>
</dbReference>
<gene>
    <name evidence="4" type="primary">dhaL</name>
    <name evidence="4" type="ORF">Q4Q40_05610</name>
</gene>
<evidence type="ECO:0000313" key="5">
    <source>
        <dbReference type="Proteomes" id="UP001176806"/>
    </source>
</evidence>
<keyword evidence="5" id="KW-1185">Reference proteome</keyword>
<evidence type="ECO:0000259" key="3">
    <source>
        <dbReference type="PROSITE" id="PS51480"/>
    </source>
</evidence>
<dbReference type="Proteomes" id="UP001176806">
    <property type="component" value="Unassembled WGS sequence"/>
</dbReference>
<dbReference type="PANTHER" id="PTHR28629:SF4">
    <property type="entry name" value="TRIOKINASE_FMN CYCLASE"/>
    <property type="match status" value="1"/>
</dbReference>
<dbReference type="SUPFAM" id="SSF101473">
    <property type="entry name" value="DhaL-like"/>
    <property type="match status" value="1"/>
</dbReference>
<evidence type="ECO:0000313" key="4">
    <source>
        <dbReference type="EMBL" id="MDO5973653.1"/>
    </source>
</evidence>
<dbReference type="SMART" id="SM01120">
    <property type="entry name" value="Dak2"/>
    <property type="match status" value="1"/>
</dbReference>
<dbReference type="Gene3D" id="1.25.40.340">
    <property type="match status" value="1"/>
</dbReference>
<dbReference type="GO" id="GO:0016301">
    <property type="term" value="F:kinase activity"/>
    <property type="evidence" value="ECO:0007669"/>
    <property type="project" value="UniProtKB-KW"/>
</dbReference>
<comment type="caution">
    <text evidence="4">The sequence shown here is derived from an EMBL/GenBank/DDBJ whole genome shotgun (WGS) entry which is preliminary data.</text>
</comment>
<organism evidence="4 5">
    <name type="scientific">Flavivirga jejuensis</name>
    <dbReference type="NCBI Taxonomy" id="870487"/>
    <lineage>
        <taxon>Bacteria</taxon>
        <taxon>Pseudomonadati</taxon>
        <taxon>Bacteroidota</taxon>
        <taxon>Flavobacteriia</taxon>
        <taxon>Flavobacteriales</taxon>
        <taxon>Flavobacteriaceae</taxon>
        <taxon>Flavivirga</taxon>
    </lineage>
</organism>
<dbReference type="NCBIfam" id="TIGR02365">
    <property type="entry name" value="dha_L_ycgS"/>
    <property type="match status" value="1"/>
</dbReference>
<evidence type="ECO:0000256" key="1">
    <source>
        <dbReference type="ARBA" id="ARBA00022679"/>
    </source>
</evidence>
<dbReference type="InterPro" id="IPR036117">
    <property type="entry name" value="DhaL_dom_sf"/>
</dbReference>
<keyword evidence="2 4" id="KW-0418">Kinase</keyword>